<feature type="repeat" description="TPR" evidence="2">
    <location>
        <begin position="304"/>
        <end position="337"/>
    </location>
</feature>
<keyword evidence="2" id="KW-0802">TPR repeat</keyword>
<dbReference type="InterPro" id="IPR011990">
    <property type="entry name" value="TPR-like_helical_dom_sf"/>
</dbReference>
<dbReference type="PANTHER" id="PTHR37423:SF2">
    <property type="entry name" value="MEMBRANE-BOUND LYTIC MUREIN TRANSGLYCOSYLASE C"/>
    <property type="match status" value="1"/>
</dbReference>
<dbReference type="InterPro" id="IPR019734">
    <property type="entry name" value="TPR_rpt"/>
</dbReference>
<feature type="repeat" description="TPR" evidence="2">
    <location>
        <begin position="231"/>
        <end position="264"/>
    </location>
</feature>
<organism evidence="6 7">
    <name type="scientific">candidate division WOR-1 bacterium RIFCSPLOWO2_02_FULL_46_20</name>
    <dbReference type="NCBI Taxonomy" id="1802567"/>
    <lineage>
        <taxon>Bacteria</taxon>
        <taxon>Bacillati</taxon>
        <taxon>Saganbacteria</taxon>
    </lineage>
</organism>
<dbReference type="CDD" id="cd13401">
    <property type="entry name" value="Slt70-like"/>
    <property type="match status" value="1"/>
</dbReference>
<feature type="repeat" description="TPR" evidence="2">
    <location>
        <begin position="341"/>
        <end position="374"/>
    </location>
</feature>
<dbReference type="Gene3D" id="1.10.530.10">
    <property type="match status" value="1"/>
</dbReference>
<dbReference type="Pfam" id="PF13525">
    <property type="entry name" value="YfiO"/>
    <property type="match status" value="1"/>
</dbReference>
<dbReference type="Pfam" id="PF13174">
    <property type="entry name" value="TPR_6"/>
    <property type="match status" value="2"/>
</dbReference>
<feature type="domain" description="Outer membrane lipoprotein BamD-like" evidence="5">
    <location>
        <begin position="65"/>
        <end position="192"/>
    </location>
</feature>
<evidence type="ECO:0000259" key="4">
    <source>
        <dbReference type="Pfam" id="PF01464"/>
    </source>
</evidence>
<dbReference type="InterPro" id="IPR039565">
    <property type="entry name" value="BamD-like"/>
</dbReference>
<dbReference type="InterPro" id="IPR023346">
    <property type="entry name" value="Lysozyme-like_dom_sf"/>
</dbReference>
<name>A0A1F4RAW0_UNCSA</name>
<comment type="caution">
    <text evidence="6">The sequence shown here is derived from an EMBL/GenBank/DDBJ whole genome shotgun (WGS) entry which is preliminary data.</text>
</comment>
<feature type="signal peptide" evidence="3">
    <location>
        <begin position="1"/>
        <end position="20"/>
    </location>
</feature>
<dbReference type="SUPFAM" id="SSF81901">
    <property type="entry name" value="HCP-like"/>
    <property type="match status" value="1"/>
</dbReference>
<protein>
    <submittedName>
        <fullName evidence="6">Uncharacterized protein</fullName>
    </submittedName>
</protein>
<dbReference type="PROSITE" id="PS50005">
    <property type="entry name" value="TPR"/>
    <property type="match status" value="3"/>
</dbReference>
<dbReference type="Pfam" id="PF01464">
    <property type="entry name" value="SLT"/>
    <property type="match status" value="1"/>
</dbReference>
<proteinExistence type="predicted"/>
<dbReference type="SUPFAM" id="SSF53955">
    <property type="entry name" value="Lysozyme-like"/>
    <property type="match status" value="1"/>
</dbReference>
<evidence type="ECO:0000256" key="1">
    <source>
        <dbReference type="ARBA" id="ARBA00022729"/>
    </source>
</evidence>
<dbReference type="Pfam" id="PF13432">
    <property type="entry name" value="TPR_16"/>
    <property type="match status" value="2"/>
</dbReference>
<reference evidence="6 7" key="1">
    <citation type="journal article" date="2016" name="Nat. Commun.">
        <title>Thousands of microbial genomes shed light on interconnected biogeochemical processes in an aquifer system.</title>
        <authorList>
            <person name="Anantharaman K."/>
            <person name="Brown C.T."/>
            <person name="Hug L.A."/>
            <person name="Sharon I."/>
            <person name="Castelle C.J."/>
            <person name="Probst A.J."/>
            <person name="Thomas B.C."/>
            <person name="Singh A."/>
            <person name="Wilkins M.J."/>
            <person name="Karaoz U."/>
            <person name="Brodie E.L."/>
            <person name="Williams K.H."/>
            <person name="Hubbard S.S."/>
            <person name="Banfield J.F."/>
        </authorList>
    </citation>
    <scope>NUCLEOTIDE SEQUENCE [LARGE SCALE GENOMIC DNA]</scope>
</reference>
<evidence type="ECO:0000259" key="5">
    <source>
        <dbReference type="Pfam" id="PF13525"/>
    </source>
</evidence>
<evidence type="ECO:0000313" key="7">
    <source>
        <dbReference type="Proteomes" id="UP000176938"/>
    </source>
</evidence>
<dbReference type="Gene3D" id="1.25.40.10">
    <property type="entry name" value="Tetratricopeptide repeat domain"/>
    <property type="match status" value="3"/>
</dbReference>
<keyword evidence="1 3" id="KW-0732">Signal</keyword>
<feature type="chain" id="PRO_5009514149" evidence="3">
    <location>
        <begin position="21"/>
        <end position="677"/>
    </location>
</feature>
<dbReference type="PANTHER" id="PTHR37423">
    <property type="entry name" value="SOLUBLE LYTIC MUREIN TRANSGLYCOSYLASE-RELATED"/>
    <property type="match status" value="1"/>
</dbReference>
<feature type="domain" description="Transglycosylase SLT" evidence="4">
    <location>
        <begin position="531"/>
        <end position="644"/>
    </location>
</feature>
<gene>
    <name evidence="6" type="ORF">A3H38_02535</name>
</gene>
<evidence type="ECO:0000256" key="2">
    <source>
        <dbReference type="PROSITE-ProRule" id="PRU00339"/>
    </source>
</evidence>
<dbReference type="Proteomes" id="UP000176938">
    <property type="component" value="Unassembled WGS sequence"/>
</dbReference>
<dbReference type="AlphaFoldDB" id="A0A1F4RAW0"/>
<evidence type="ECO:0000313" key="6">
    <source>
        <dbReference type="EMBL" id="OGC05300.1"/>
    </source>
</evidence>
<dbReference type="SMART" id="SM00028">
    <property type="entry name" value="TPR"/>
    <property type="match status" value="9"/>
</dbReference>
<dbReference type="SUPFAM" id="SSF48452">
    <property type="entry name" value="TPR-like"/>
    <property type="match status" value="1"/>
</dbReference>
<sequence length="677" mass="78188">MRLPLIILSLLLVQAFPAFSTTLEARSAFKEAYELFQKKEYYAAIESYKLCLNDTSFPLLDYSYYYIARSYQEKHNSALAIQVYDILLRYYPNSRFIPGAIIEKSRCYYDLNNYPQAERLLKQFLSEEPKHDLAPQARYLLGVNLEKQGKNTQAISTYQNLNLLHGDSYFAEQGLERLDKLAKETSLAGYEAPAASVYNWGLKYFMAGNFTKAKEYFTRLQKYYKKSSFHDDAILMLGRILLRKGKSSQAISYFKQVINLDQDSKPEAMYYLGRSYSYADSSFTSAIAALEKLVAMYPTSHIADDAYYYLGYYHKRKNHTDAALTACRRLIESYPNSDYYNETLWLIGNAYYKQNNYTAAYDNFKEAAKATNQYDADRLNFWLGKAAEKLGKSTEAIEAYKTTIKNYDHSYYAYRAREKLNIKAHAIPDIPDKPITTNGESEHERKYQELLALDLADEAIEEAAFIEEKAPAAKKEMARLAQYHAYVMKGKFSKPINFAEKEIYAAMEDNSLASLDPKLWSFAYPRGFWQYVEKYSLENGLDPHLVYAVIREESRFQSRALSHSSAHGLMQIIPGTGKIISNALGLRYSRWNMYDPRVNIQMGTYYLASLIKRFDGNVPLALAGYNGGPVRVKKWLNNYDKFDLDEFVEDIPISETRNYVKKVMKSYYGYKRVYSGG</sequence>
<dbReference type="InterPro" id="IPR008258">
    <property type="entry name" value="Transglycosylase_SLT_dom_1"/>
</dbReference>
<accession>A0A1F4RAW0</accession>
<dbReference type="EMBL" id="METP01000046">
    <property type="protein sequence ID" value="OGC05300.1"/>
    <property type="molecule type" value="Genomic_DNA"/>
</dbReference>
<evidence type="ECO:0000256" key="3">
    <source>
        <dbReference type="SAM" id="SignalP"/>
    </source>
</evidence>